<sequence>MGFQENPVVIGGMKRGHTSESSESNRDSVLDKMIASAIPNELALVISTDQGKWFEVKKRKNKKGRIDNIEDYFPSQGITVEGSGEGFVLAGGLMRVVGKVRSRRGKFQNLAGSGFEGTGFWLSRQLVVWGKATKTKELHEKTTGRAYSCGGTKIKTVMGAMTVADRSKSHD</sequence>
<accession>A0AA38CJE2</accession>
<feature type="non-terminal residue" evidence="2">
    <location>
        <position position="1"/>
    </location>
</feature>
<feature type="region of interest" description="Disordered" evidence="1">
    <location>
        <begin position="1"/>
        <end position="26"/>
    </location>
</feature>
<protein>
    <submittedName>
        <fullName evidence="2">Uncharacterized protein</fullName>
    </submittedName>
</protein>
<organism evidence="2 3">
    <name type="scientific">Taxus chinensis</name>
    <name type="common">Chinese yew</name>
    <name type="synonym">Taxus wallichiana var. chinensis</name>
    <dbReference type="NCBI Taxonomy" id="29808"/>
    <lineage>
        <taxon>Eukaryota</taxon>
        <taxon>Viridiplantae</taxon>
        <taxon>Streptophyta</taxon>
        <taxon>Embryophyta</taxon>
        <taxon>Tracheophyta</taxon>
        <taxon>Spermatophyta</taxon>
        <taxon>Pinopsida</taxon>
        <taxon>Pinidae</taxon>
        <taxon>Conifers II</taxon>
        <taxon>Cupressales</taxon>
        <taxon>Taxaceae</taxon>
        <taxon>Taxus</taxon>
    </lineage>
</organism>
<dbReference type="EMBL" id="JAHRHJ020000009">
    <property type="protein sequence ID" value="KAH9301635.1"/>
    <property type="molecule type" value="Genomic_DNA"/>
</dbReference>
<gene>
    <name evidence="2" type="ORF">KI387_013218</name>
</gene>
<dbReference type="Proteomes" id="UP000824469">
    <property type="component" value="Unassembled WGS sequence"/>
</dbReference>
<evidence type="ECO:0000313" key="2">
    <source>
        <dbReference type="EMBL" id="KAH9301635.1"/>
    </source>
</evidence>
<comment type="caution">
    <text evidence="2">The sequence shown here is derived from an EMBL/GenBank/DDBJ whole genome shotgun (WGS) entry which is preliminary data.</text>
</comment>
<proteinExistence type="predicted"/>
<name>A0AA38CJE2_TAXCH</name>
<dbReference type="AlphaFoldDB" id="A0AA38CJE2"/>
<feature type="compositionally biased region" description="Basic and acidic residues" evidence="1">
    <location>
        <begin position="17"/>
        <end position="26"/>
    </location>
</feature>
<evidence type="ECO:0000256" key="1">
    <source>
        <dbReference type="SAM" id="MobiDB-lite"/>
    </source>
</evidence>
<evidence type="ECO:0000313" key="3">
    <source>
        <dbReference type="Proteomes" id="UP000824469"/>
    </source>
</evidence>
<reference evidence="2 3" key="1">
    <citation type="journal article" date="2021" name="Nat. Plants">
        <title>The Taxus genome provides insights into paclitaxel biosynthesis.</title>
        <authorList>
            <person name="Xiong X."/>
            <person name="Gou J."/>
            <person name="Liao Q."/>
            <person name="Li Y."/>
            <person name="Zhou Q."/>
            <person name="Bi G."/>
            <person name="Li C."/>
            <person name="Du R."/>
            <person name="Wang X."/>
            <person name="Sun T."/>
            <person name="Guo L."/>
            <person name="Liang H."/>
            <person name="Lu P."/>
            <person name="Wu Y."/>
            <person name="Zhang Z."/>
            <person name="Ro D.K."/>
            <person name="Shang Y."/>
            <person name="Huang S."/>
            <person name="Yan J."/>
        </authorList>
    </citation>
    <scope>NUCLEOTIDE SEQUENCE [LARGE SCALE GENOMIC DNA]</scope>
    <source>
        <strain evidence="2">Ta-2019</strain>
    </source>
</reference>
<keyword evidence="3" id="KW-1185">Reference proteome</keyword>